<evidence type="ECO:0000256" key="4">
    <source>
        <dbReference type="ARBA" id="ARBA00013014"/>
    </source>
</evidence>
<keyword evidence="8 11" id="KW-0560">Oxidoreductase</keyword>
<name>A0A1U9JTE1_9HYPH</name>
<dbReference type="EC" id="1.1.1.169" evidence="4 11"/>
<dbReference type="GO" id="GO:0008677">
    <property type="term" value="F:2-dehydropantoate 2-reductase activity"/>
    <property type="evidence" value="ECO:0007669"/>
    <property type="project" value="UniProtKB-EC"/>
</dbReference>
<evidence type="ECO:0000259" key="13">
    <source>
        <dbReference type="Pfam" id="PF08546"/>
    </source>
</evidence>
<evidence type="ECO:0000256" key="3">
    <source>
        <dbReference type="ARBA" id="ARBA00007870"/>
    </source>
</evidence>
<evidence type="ECO:0000256" key="10">
    <source>
        <dbReference type="ARBA" id="ARBA00048793"/>
    </source>
</evidence>
<keyword evidence="6 11" id="KW-0566">Pantothenate biosynthesis</keyword>
<dbReference type="InterPro" id="IPR013752">
    <property type="entry name" value="KPA_reductase"/>
</dbReference>
<accession>A0A1U9JTE1</accession>
<dbReference type="InterPro" id="IPR036291">
    <property type="entry name" value="NAD(P)-bd_dom_sf"/>
</dbReference>
<reference evidence="14 15" key="1">
    <citation type="journal article" date="2010" name="Science">
        <title>Genomic comparison of the ants Camponotus floridanus and Harpegnathos saltator.</title>
        <authorList>
            <person name="Bonasio R."/>
            <person name="Zhang G."/>
            <person name="Ye C."/>
            <person name="Mutti N.S."/>
            <person name="Fang X."/>
            <person name="Qin N."/>
            <person name="Donahue G."/>
            <person name="Yang P."/>
            <person name="Li Q."/>
            <person name="Li C."/>
            <person name="Zhang P."/>
            <person name="Huang Z."/>
            <person name="Berger S.L."/>
            <person name="Reinberg D."/>
            <person name="Wang J."/>
            <person name="Liebig J."/>
        </authorList>
    </citation>
    <scope>NUCLEOTIDE SEQUENCE [LARGE SCALE GENOMIC DNA]</scope>
    <source>
        <strain evidence="14 15">Hsal</strain>
    </source>
</reference>
<dbReference type="Pfam" id="PF08546">
    <property type="entry name" value="ApbA_C"/>
    <property type="match status" value="1"/>
</dbReference>
<dbReference type="PANTHER" id="PTHR21708:SF26">
    <property type="entry name" value="2-DEHYDROPANTOATE 2-REDUCTASE"/>
    <property type="match status" value="1"/>
</dbReference>
<dbReference type="NCBIfam" id="TIGR00745">
    <property type="entry name" value="apbA_panE"/>
    <property type="match status" value="1"/>
</dbReference>
<evidence type="ECO:0000313" key="15">
    <source>
        <dbReference type="Proteomes" id="UP000188912"/>
    </source>
</evidence>
<keyword evidence="7 11" id="KW-0521">NADP</keyword>
<evidence type="ECO:0000256" key="6">
    <source>
        <dbReference type="ARBA" id="ARBA00022655"/>
    </source>
</evidence>
<evidence type="ECO:0000256" key="8">
    <source>
        <dbReference type="ARBA" id="ARBA00023002"/>
    </source>
</evidence>
<dbReference type="Proteomes" id="UP000188912">
    <property type="component" value="Chromosome"/>
</dbReference>
<dbReference type="Pfam" id="PF02558">
    <property type="entry name" value="ApbA"/>
    <property type="match status" value="1"/>
</dbReference>
<comment type="function">
    <text evidence="1 11">Catalyzes the NADPH-dependent reduction of ketopantoate into pantoic acid.</text>
</comment>
<protein>
    <recommendedName>
        <fullName evidence="5 11">2-dehydropantoate 2-reductase</fullName>
        <ecNumber evidence="4 11">1.1.1.169</ecNumber>
    </recommendedName>
    <alternativeName>
        <fullName evidence="9 11">Ketopantoate reductase</fullName>
    </alternativeName>
</protein>
<comment type="similarity">
    <text evidence="3 11">Belongs to the ketopantoate reductase family.</text>
</comment>
<evidence type="ECO:0000256" key="11">
    <source>
        <dbReference type="RuleBase" id="RU362068"/>
    </source>
</evidence>
<dbReference type="AlphaFoldDB" id="A0A1U9JTE1"/>
<dbReference type="UniPathway" id="UPA00028">
    <property type="reaction ID" value="UER00004"/>
</dbReference>
<sequence>MKPPRILVLGAGGIGGYVGGRLCEAGADVTFLVRKARHALLQAEGLQVKSPAGDLALPVRTVLAAELKPDYDFILFTCKAYDLEAAITSVAPAVAKGAVLVPFLNGMAHLDRLNAVFGRDNVFGGTIMIQATLTPQGIVRHFNDKAIVMFGEQQGGMSERAGRLAQAFAGVKGCKVDAVPDALQRMWNKWVQLSVLAGMTCLMRANIGEIMRAHGGSAAIENFLSTNAAVAAHYGYPVPADAYEATRRFVMDEKSVATASMLRDLEQGGRIESEQILGDLLRRSEKAGIAHAVLSLAYTHVKAYEERMKAGRA</sequence>
<dbReference type="EMBL" id="CP017315">
    <property type="protein sequence ID" value="AQS41127.1"/>
    <property type="molecule type" value="Genomic_DNA"/>
</dbReference>
<dbReference type="InterPro" id="IPR003710">
    <property type="entry name" value="ApbA"/>
</dbReference>
<keyword evidence="15" id="KW-1185">Reference proteome</keyword>
<dbReference type="KEGG" id="thd:BHV28_04140"/>
<evidence type="ECO:0000256" key="1">
    <source>
        <dbReference type="ARBA" id="ARBA00002919"/>
    </source>
</evidence>
<dbReference type="InterPro" id="IPR008927">
    <property type="entry name" value="6-PGluconate_DH-like_C_sf"/>
</dbReference>
<evidence type="ECO:0000256" key="9">
    <source>
        <dbReference type="ARBA" id="ARBA00032024"/>
    </source>
</evidence>
<reference evidence="14 15" key="2">
    <citation type="journal article" date="2016" name="Sci. Rep.">
        <title>The genome of Rhizobiales bacteria in predatory ants reveals urease gene functions but no genes for nitrogen fixation.</title>
        <authorList>
            <person name="Neuvonen M.M."/>
            <person name="Tamarit D."/>
            <person name="Naslund K."/>
            <person name="Liebig J."/>
            <person name="Feldhaar H."/>
            <person name="Moran N.A."/>
            <person name="Guy L."/>
            <person name="Andersson S.G."/>
        </authorList>
    </citation>
    <scope>NUCLEOTIDE SEQUENCE [LARGE SCALE GENOMIC DNA]</scope>
    <source>
        <strain evidence="14 15">Hsal</strain>
    </source>
</reference>
<dbReference type="InterPro" id="IPR013332">
    <property type="entry name" value="KPR_N"/>
</dbReference>
<dbReference type="GO" id="GO:0015940">
    <property type="term" value="P:pantothenate biosynthetic process"/>
    <property type="evidence" value="ECO:0007669"/>
    <property type="project" value="UniProtKB-UniPathway"/>
</dbReference>
<dbReference type="Gene3D" id="1.10.1040.10">
    <property type="entry name" value="N-(1-d-carboxylethyl)-l-norvaline Dehydrogenase, domain 2"/>
    <property type="match status" value="1"/>
</dbReference>
<evidence type="ECO:0000256" key="2">
    <source>
        <dbReference type="ARBA" id="ARBA00004994"/>
    </source>
</evidence>
<dbReference type="STRING" id="1902579.BHV28_04140"/>
<evidence type="ECO:0000256" key="5">
    <source>
        <dbReference type="ARBA" id="ARBA00019465"/>
    </source>
</evidence>
<proteinExistence type="inferred from homology"/>
<comment type="catalytic activity">
    <reaction evidence="10 11">
        <text>(R)-pantoate + NADP(+) = 2-dehydropantoate + NADPH + H(+)</text>
        <dbReference type="Rhea" id="RHEA:16233"/>
        <dbReference type="ChEBI" id="CHEBI:11561"/>
        <dbReference type="ChEBI" id="CHEBI:15378"/>
        <dbReference type="ChEBI" id="CHEBI:15980"/>
        <dbReference type="ChEBI" id="CHEBI:57783"/>
        <dbReference type="ChEBI" id="CHEBI:58349"/>
        <dbReference type="EC" id="1.1.1.169"/>
    </reaction>
</comment>
<dbReference type="PANTHER" id="PTHR21708">
    <property type="entry name" value="PROBABLE 2-DEHYDROPANTOATE 2-REDUCTASE"/>
    <property type="match status" value="1"/>
</dbReference>
<feature type="domain" description="Ketopantoate reductase C-terminal" evidence="13">
    <location>
        <begin position="182"/>
        <end position="305"/>
    </location>
</feature>
<evidence type="ECO:0000256" key="7">
    <source>
        <dbReference type="ARBA" id="ARBA00022857"/>
    </source>
</evidence>
<organism evidence="14 15">
    <name type="scientific">Candidatus Tokpelaia hoelldobleri</name>
    <dbReference type="NCBI Taxonomy" id="1902579"/>
    <lineage>
        <taxon>Bacteria</taxon>
        <taxon>Pseudomonadati</taxon>
        <taxon>Pseudomonadota</taxon>
        <taxon>Alphaproteobacteria</taxon>
        <taxon>Hyphomicrobiales</taxon>
        <taxon>Candidatus Tokpelaia</taxon>
    </lineage>
</organism>
<dbReference type="InterPro" id="IPR051402">
    <property type="entry name" value="KPR-Related"/>
</dbReference>
<gene>
    <name evidence="14" type="primary">apbA</name>
    <name evidence="14" type="ORF">BHV28_04140</name>
</gene>
<dbReference type="Gene3D" id="3.40.50.720">
    <property type="entry name" value="NAD(P)-binding Rossmann-like Domain"/>
    <property type="match status" value="1"/>
</dbReference>
<dbReference type="FunFam" id="3.40.50.720:FF:000307">
    <property type="entry name" value="2-dehydropantoate 2-reductase"/>
    <property type="match status" value="1"/>
</dbReference>
<dbReference type="SUPFAM" id="SSF51735">
    <property type="entry name" value="NAD(P)-binding Rossmann-fold domains"/>
    <property type="match status" value="1"/>
</dbReference>
<evidence type="ECO:0000259" key="12">
    <source>
        <dbReference type="Pfam" id="PF02558"/>
    </source>
</evidence>
<feature type="domain" description="Ketopantoate reductase N-terminal" evidence="12">
    <location>
        <begin position="6"/>
        <end position="151"/>
    </location>
</feature>
<dbReference type="InterPro" id="IPR013328">
    <property type="entry name" value="6PGD_dom2"/>
</dbReference>
<dbReference type="SUPFAM" id="SSF48179">
    <property type="entry name" value="6-phosphogluconate dehydrogenase C-terminal domain-like"/>
    <property type="match status" value="1"/>
</dbReference>
<comment type="pathway">
    <text evidence="2 11">Cofactor biosynthesis; (R)-pantothenate biosynthesis; (R)-pantoate from 3-methyl-2-oxobutanoate: step 2/2.</text>
</comment>
<dbReference type="GO" id="GO:0005737">
    <property type="term" value="C:cytoplasm"/>
    <property type="evidence" value="ECO:0007669"/>
    <property type="project" value="TreeGrafter"/>
</dbReference>
<evidence type="ECO:0000313" key="14">
    <source>
        <dbReference type="EMBL" id="AQS41127.1"/>
    </source>
</evidence>